<comment type="caution">
    <text evidence="2">The sequence shown here is derived from an EMBL/GenBank/DDBJ whole genome shotgun (WGS) entry which is preliminary data.</text>
</comment>
<dbReference type="EMBL" id="QJNS01000035">
    <property type="protein sequence ID" value="RYO91852.1"/>
    <property type="molecule type" value="Genomic_DNA"/>
</dbReference>
<proteinExistence type="predicted"/>
<feature type="region of interest" description="Disordered" evidence="1">
    <location>
        <begin position="219"/>
        <end position="283"/>
    </location>
</feature>
<accession>A0ABY0HEV8</accession>
<keyword evidence="3" id="KW-1185">Reference proteome</keyword>
<evidence type="ECO:0000313" key="2">
    <source>
        <dbReference type="EMBL" id="RYO91852.1"/>
    </source>
</evidence>
<sequence>MASTSRPATVSHKKGQRHEWKEGEIAYLKPASEFKAEDYRSCIESEEVEEGATGHPVIVLKRRSPAATHVIVTPVTAFCSGPENHFLPPWKQPWHARKARDDFRAFLGCARPTDKRAHLLLEAGSMPKPKTSWVYVQSVYLVPVWTLRFFTKVDVVLRMKQESFADLRSHIYERSPTKIGRLLNDPRLRLEFKRPAAAAAVNAAQPVSARRQTWGFLDQQDRPRSAASTSSGAVSSVPSLASSGASTAPSSRPSTPASSPPGSPVLKASTPAVPYKSAPIPATPLYSSVVKGRAIRAVG</sequence>
<organism evidence="2 3">
    <name type="scientific">Monosporascus cannonballus</name>
    <dbReference type="NCBI Taxonomy" id="155416"/>
    <lineage>
        <taxon>Eukaryota</taxon>
        <taxon>Fungi</taxon>
        <taxon>Dikarya</taxon>
        <taxon>Ascomycota</taxon>
        <taxon>Pezizomycotina</taxon>
        <taxon>Sordariomycetes</taxon>
        <taxon>Xylariomycetidae</taxon>
        <taxon>Xylariales</taxon>
        <taxon>Xylariales incertae sedis</taxon>
        <taxon>Monosporascus</taxon>
    </lineage>
</organism>
<reference evidence="2 3" key="1">
    <citation type="submission" date="2018-06" db="EMBL/GenBank/DDBJ databases">
        <title>Complete Genomes of Monosporascus.</title>
        <authorList>
            <person name="Robinson A.J."/>
            <person name="Natvig D.O."/>
        </authorList>
    </citation>
    <scope>NUCLEOTIDE SEQUENCE [LARGE SCALE GENOMIC DNA]</scope>
    <source>
        <strain evidence="2 3">CBS 609.92</strain>
    </source>
</reference>
<dbReference type="Proteomes" id="UP000294003">
    <property type="component" value="Unassembled WGS sequence"/>
</dbReference>
<evidence type="ECO:0000313" key="3">
    <source>
        <dbReference type="Proteomes" id="UP000294003"/>
    </source>
</evidence>
<gene>
    <name evidence="2" type="ORF">DL762_001932</name>
</gene>
<name>A0ABY0HEV8_9PEZI</name>
<evidence type="ECO:0000256" key="1">
    <source>
        <dbReference type="SAM" id="MobiDB-lite"/>
    </source>
</evidence>
<protein>
    <submittedName>
        <fullName evidence="2">Uncharacterized protein</fullName>
    </submittedName>
</protein>
<feature type="compositionally biased region" description="Low complexity" evidence="1">
    <location>
        <begin position="225"/>
        <end position="257"/>
    </location>
</feature>